<dbReference type="InterPro" id="IPR045379">
    <property type="entry name" value="Crinkler_N"/>
</dbReference>
<evidence type="ECO:0000313" key="5">
    <source>
        <dbReference type="EMBL" id="KAE9357047.1"/>
    </source>
</evidence>
<dbReference type="EMBL" id="QXFT01000060">
    <property type="protein sequence ID" value="KAE9357047.1"/>
    <property type="molecule type" value="Genomic_DNA"/>
</dbReference>
<comment type="caution">
    <text evidence="5">The sequence shown here is derived from an EMBL/GenBank/DDBJ whole genome shotgun (WGS) entry which is preliminary data.</text>
</comment>
<evidence type="ECO:0000256" key="2">
    <source>
        <dbReference type="ARBA" id="ARBA00004613"/>
    </source>
</evidence>
<reference evidence="5 6" key="1">
    <citation type="submission" date="2018-08" db="EMBL/GenBank/DDBJ databases">
        <title>Genomic investigation of the strawberry pathogen Phytophthora fragariae indicates pathogenicity is determined by transcriptional variation in three key races.</title>
        <authorList>
            <person name="Adams T.M."/>
            <person name="Armitage A.D."/>
            <person name="Sobczyk M.K."/>
            <person name="Bates H.J."/>
            <person name="Dunwell J.M."/>
            <person name="Nellist C.F."/>
            <person name="Harrison R.J."/>
        </authorList>
    </citation>
    <scope>NUCLEOTIDE SEQUENCE [LARGE SCALE GENOMIC DNA]</scope>
    <source>
        <strain evidence="5 6">SCRP333</strain>
    </source>
</reference>
<proteinExistence type="predicted"/>
<dbReference type="Proteomes" id="UP000434957">
    <property type="component" value="Unassembled WGS sequence"/>
</dbReference>
<feature type="domain" description="Crinkler effector protein N-terminal" evidence="4">
    <location>
        <begin position="264"/>
        <end position="356"/>
    </location>
</feature>
<evidence type="ECO:0000313" key="6">
    <source>
        <dbReference type="Proteomes" id="UP000434957"/>
    </source>
</evidence>
<feature type="domain" description="Crinkler effector protein N-terminal" evidence="4">
    <location>
        <begin position="11"/>
        <end position="93"/>
    </location>
</feature>
<organism evidence="5 6">
    <name type="scientific">Phytophthora rubi</name>
    <dbReference type="NCBI Taxonomy" id="129364"/>
    <lineage>
        <taxon>Eukaryota</taxon>
        <taxon>Sar</taxon>
        <taxon>Stramenopiles</taxon>
        <taxon>Oomycota</taxon>
        <taxon>Peronosporomycetes</taxon>
        <taxon>Peronosporales</taxon>
        <taxon>Peronosporaceae</taxon>
        <taxon>Phytophthora</taxon>
    </lineage>
</organism>
<keyword evidence="6" id="KW-1185">Reference proteome</keyword>
<dbReference type="AlphaFoldDB" id="A0A6A4G170"/>
<gene>
    <name evidence="5" type="ORF">PR003_g2017</name>
</gene>
<evidence type="ECO:0000256" key="3">
    <source>
        <dbReference type="ARBA" id="ARBA00022525"/>
    </source>
</evidence>
<accession>A0A6A4G170</accession>
<dbReference type="Pfam" id="PF20147">
    <property type="entry name" value="Crinkler"/>
    <property type="match status" value="2"/>
</dbReference>
<dbReference type="GO" id="GO:0043657">
    <property type="term" value="C:host cell"/>
    <property type="evidence" value="ECO:0007669"/>
    <property type="project" value="UniProtKB-SubCell"/>
</dbReference>
<comment type="subcellular location">
    <subcellularLocation>
        <location evidence="1">Host cell</location>
    </subcellularLocation>
    <subcellularLocation>
        <location evidence="2">Secreted</location>
    </subcellularLocation>
</comment>
<evidence type="ECO:0000259" key="4">
    <source>
        <dbReference type="Pfam" id="PF20147"/>
    </source>
</evidence>
<keyword evidence="3" id="KW-0964">Secreted</keyword>
<name>A0A6A4G170_9STRA</name>
<protein>
    <recommendedName>
        <fullName evidence="4">Crinkler effector protein N-terminal domain-containing protein</fullName>
    </recommendedName>
</protein>
<dbReference type="GO" id="GO:0005576">
    <property type="term" value="C:extracellular region"/>
    <property type="evidence" value="ECO:0007669"/>
    <property type="project" value="UniProtKB-SubCell"/>
</dbReference>
<evidence type="ECO:0000256" key="1">
    <source>
        <dbReference type="ARBA" id="ARBA00004340"/>
    </source>
</evidence>
<sequence>MGWSSFSPRVLKEAIAGELKYTERADQLQLFMAKKKDGTWLDGAGAIQASVALDERGRPQGFAVMNPILFIKNPKHFGDNFQPGEGQIHVLVVVPVERAAKRQKVEPSALAGAWSTVAGQMVELSKDLKPNDLEEGKIPNTENYNDFVEEMCFRVIMNPWTKTECQSLADINCIGDQDDWYHKFNLVGGRPRFVFSSETFDDLVRRVKANIPQNQSTLEDTVQLFKHERLRDDMHIPFLFRRDPDTPSRPFLTESPLPHSRICRLEIDDGESIGELKKAIARKLKYTERADQLQLFMAKKKDGTWLDGAGAASVALDERGHPQGFAPMNPTLWIKNPQHDGDNFQPGEGQVHVLVVVPESVLASETCNMDQVAQEVHEMYEQTVLTKRKRYIHSEVTSTQGRQLLRDLSIKVDPVRTDPFPVGVGGGEAQQRERYRHYVEHNIGAALEEKRLCVVGVENDQNVLTVKVPGHDIEFSGSTDLLVLSDVIQDIPNDLQYLPDVKMLIEVKKEVLPSCDFEALSELIALDLLADDPVVALLTDLNGSWMFFWVSENKNDLARIQKATIKNP</sequence>